<protein>
    <recommendedName>
        <fullName evidence="2">cyclic-guanylate-specific phosphodiesterase</fullName>
        <ecNumber evidence="2">3.1.4.52</ecNumber>
    </recommendedName>
</protein>
<evidence type="ECO:0000256" key="9">
    <source>
        <dbReference type="ARBA" id="ARBA00034290"/>
    </source>
</evidence>
<accession>A0A1S8CNR5</accession>
<keyword evidence="6" id="KW-0378">Hydrolase</keyword>
<evidence type="ECO:0000256" key="4">
    <source>
        <dbReference type="ARBA" id="ARBA00022636"/>
    </source>
</evidence>
<dbReference type="PANTHER" id="PTHR33121">
    <property type="entry name" value="CYCLIC DI-GMP PHOSPHODIESTERASE PDEF"/>
    <property type="match status" value="1"/>
</dbReference>
<dbReference type="PANTHER" id="PTHR33121:SF73">
    <property type="entry name" value="CYCLIC DI-GMP PHOSPHODIESTERASE PDEN-RELATED"/>
    <property type="match status" value="1"/>
</dbReference>
<dbReference type="Pfam" id="PF12792">
    <property type="entry name" value="CSS-motif"/>
    <property type="match status" value="1"/>
</dbReference>
<keyword evidence="3" id="KW-1003">Cell membrane</keyword>
<dbReference type="RefSeq" id="WP_076941527.1">
    <property type="nucleotide sequence ID" value="NZ_MOXD01000003.1"/>
</dbReference>
<keyword evidence="4" id="KW-0973">c-di-GMP</keyword>
<dbReference type="EMBL" id="MOXD01000003">
    <property type="protein sequence ID" value="OMQ24645.1"/>
    <property type="molecule type" value="Genomic_DNA"/>
</dbReference>
<evidence type="ECO:0000256" key="7">
    <source>
        <dbReference type="ARBA" id="ARBA00022989"/>
    </source>
</evidence>
<dbReference type="SMART" id="SM00052">
    <property type="entry name" value="EAL"/>
    <property type="match status" value="1"/>
</dbReference>
<evidence type="ECO:0000256" key="2">
    <source>
        <dbReference type="ARBA" id="ARBA00012282"/>
    </source>
</evidence>
<keyword evidence="5 10" id="KW-0812">Transmembrane</keyword>
<dbReference type="AlphaFoldDB" id="A0A1S8CNR5"/>
<dbReference type="SUPFAM" id="SSF141868">
    <property type="entry name" value="EAL domain-like"/>
    <property type="match status" value="1"/>
</dbReference>
<comment type="catalytic activity">
    <reaction evidence="9">
        <text>3',3'-c-di-GMP + H2O = 5'-phosphoguanylyl(3'-&gt;5')guanosine + H(+)</text>
        <dbReference type="Rhea" id="RHEA:24902"/>
        <dbReference type="ChEBI" id="CHEBI:15377"/>
        <dbReference type="ChEBI" id="CHEBI:15378"/>
        <dbReference type="ChEBI" id="CHEBI:58754"/>
        <dbReference type="ChEBI" id="CHEBI:58805"/>
        <dbReference type="EC" id="3.1.4.52"/>
    </reaction>
</comment>
<dbReference type="PROSITE" id="PS50883">
    <property type="entry name" value="EAL"/>
    <property type="match status" value="1"/>
</dbReference>
<feature type="transmembrane region" description="Helical" evidence="10">
    <location>
        <begin position="21"/>
        <end position="40"/>
    </location>
</feature>
<evidence type="ECO:0000256" key="10">
    <source>
        <dbReference type="SAM" id="Phobius"/>
    </source>
</evidence>
<dbReference type="Pfam" id="PF00563">
    <property type="entry name" value="EAL"/>
    <property type="match status" value="1"/>
</dbReference>
<evidence type="ECO:0000256" key="8">
    <source>
        <dbReference type="ARBA" id="ARBA00023136"/>
    </source>
</evidence>
<dbReference type="OrthoDB" id="675397at2"/>
<dbReference type="Proteomes" id="UP000216021">
    <property type="component" value="Unassembled WGS sequence"/>
</dbReference>
<dbReference type="InterPro" id="IPR001633">
    <property type="entry name" value="EAL_dom"/>
</dbReference>
<dbReference type="InterPro" id="IPR050706">
    <property type="entry name" value="Cyclic-di-GMP_PDE-like"/>
</dbReference>
<feature type="transmembrane region" description="Helical" evidence="10">
    <location>
        <begin position="244"/>
        <end position="266"/>
    </location>
</feature>
<dbReference type="InterPro" id="IPR024744">
    <property type="entry name" value="CSS-motif_dom"/>
</dbReference>
<keyword evidence="13" id="KW-1185">Reference proteome</keyword>
<comment type="caution">
    <text evidence="12">The sequence shown here is derived from an EMBL/GenBank/DDBJ whole genome shotgun (WGS) entry which is preliminary data.</text>
</comment>
<dbReference type="STRING" id="2034155.BMI79_07425"/>
<keyword evidence="7 10" id="KW-1133">Transmembrane helix</keyword>
<sequence length="532" mass="59885">MGLKRAFARHVSQRRRSLIKSSIAALIFFTVFTSAILFLINHQRLQYQHQLETRTQQLTLDYLDRLKNMMQEIMPFTDKPCVSNQANLTYRAAFTTGIRTFLLVKDGIVYCSSATGDMTLPSTRLYPEIDWQKSLDMQLQQGTPLVPDKPVIALWLRKPGQANNSGVLATLDLSLTPYQLMASQRSDTPGLAIVIGQNAVTTFNPHLVPMTQLPPNHARRVEIPGYPLTIIFYNRPLTANDIRLTVLGSLVLSLMLGALYYYMLLLRQSPERAMRRGIRRGEFFVEYQPVFHTATASLGGVEALLRWQHPTEGRISPDLFIPYAENEGVIVPLTRHLFSLIVADLPQLMQALPPHAKLGLNLSPSHLSAPSFHDDVSGLLSKMPNNYFTLVFEITERGMVEEEHALAEFAWLHSQGIEIAIDDFGTGHSALIYLQRFALDYLKIDRGFVNSIGQDTVTAPVLDAVISLAKKLKMLTVAEGVETAEQMSFLQERDVNFMQGYYFCKPLSIEELVEFCRANPAFDHQASLISDI</sequence>
<dbReference type="NCBIfam" id="NF007839">
    <property type="entry name" value="PRK10551.1"/>
    <property type="match status" value="1"/>
</dbReference>
<proteinExistence type="predicted"/>
<gene>
    <name evidence="12" type="ORF">BMI79_07425</name>
</gene>
<feature type="domain" description="EAL" evidence="11">
    <location>
        <begin position="267"/>
        <end position="520"/>
    </location>
</feature>
<organism evidence="12 13">
    <name type="scientific">Serratia oryzae</name>
    <dbReference type="NCBI Taxonomy" id="2034155"/>
    <lineage>
        <taxon>Bacteria</taxon>
        <taxon>Pseudomonadati</taxon>
        <taxon>Pseudomonadota</taxon>
        <taxon>Gammaproteobacteria</taxon>
        <taxon>Enterobacterales</taxon>
        <taxon>Yersiniaceae</taxon>
        <taxon>Serratia</taxon>
    </lineage>
</organism>
<evidence type="ECO:0000256" key="5">
    <source>
        <dbReference type="ARBA" id="ARBA00022692"/>
    </source>
</evidence>
<dbReference type="CDD" id="cd01948">
    <property type="entry name" value="EAL"/>
    <property type="match status" value="1"/>
</dbReference>
<evidence type="ECO:0000256" key="1">
    <source>
        <dbReference type="ARBA" id="ARBA00004651"/>
    </source>
</evidence>
<dbReference type="EC" id="3.1.4.52" evidence="2"/>
<evidence type="ECO:0000256" key="6">
    <source>
        <dbReference type="ARBA" id="ARBA00022801"/>
    </source>
</evidence>
<dbReference type="InterPro" id="IPR035919">
    <property type="entry name" value="EAL_sf"/>
</dbReference>
<dbReference type="GO" id="GO:0071111">
    <property type="term" value="F:cyclic-guanylate-specific phosphodiesterase activity"/>
    <property type="evidence" value="ECO:0007669"/>
    <property type="project" value="UniProtKB-EC"/>
</dbReference>
<dbReference type="Gene3D" id="3.20.20.450">
    <property type="entry name" value="EAL domain"/>
    <property type="match status" value="1"/>
</dbReference>
<comment type="subcellular location">
    <subcellularLocation>
        <location evidence="1">Cell membrane</location>
        <topology evidence="1">Multi-pass membrane protein</topology>
    </subcellularLocation>
</comment>
<dbReference type="GO" id="GO:0005886">
    <property type="term" value="C:plasma membrane"/>
    <property type="evidence" value="ECO:0007669"/>
    <property type="project" value="UniProtKB-SubCell"/>
</dbReference>
<reference evidence="12 13" key="1">
    <citation type="submission" date="2016-11" db="EMBL/GenBank/DDBJ databases">
        <title>Rahnella oryzae sp. nov., isolated from rice root.</title>
        <authorList>
            <person name="Zhang X.-X."/>
            <person name="Zhang J."/>
        </authorList>
    </citation>
    <scope>NUCLEOTIDE SEQUENCE [LARGE SCALE GENOMIC DNA]</scope>
    <source>
        <strain evidence="12 13">J11-6</strain>
    </source>
</reference>
<evidence type="ECO:0000256" key="3">
    <source>
        <dbReference type="ARBA" id="ARBA00022475"/>
    </source>
</evidence>
<evidence type="ECO:0000313" key="12">
    <source>
        <dbReference type="EMBL" id="OMQ24645.1"/>
    </source>
</evidence>
<evidence type="ECO:0000313" key="13">
    <source>
        <dbReference type="Proteomes" id="UP000216021"/>
    </source>
</evidence>
<evidence type="ECO:0000259" key="11">
    <source>
        <dbReference type="PROSITE" id="PS50883"/>
    </source>
</evidence>
<keyword evidence="8 10" id="KW-0472">Membrane</keyword>
<name>A0A1S8CNR5_9GAMM</name>